<comment type="caution">
    <text evidence="1">The sequence shown here is derived from an EMBL/GenBank/DDBJ whole genome shotgun (WGS) entry which is preliminary data.</text>
</comment>
<dbReference type="EMBL" id="BARV01008555">
    <property type="protein sequence ID" value="GAI05091.1"/>
    <property type="molecule type" value="Genomic_DNA"/>
</dbReference>
<protein>
    <recommendedName>
        <fullName evidence="2">PKD domain-containing protein</fullName>
    </recommendedName>
</protein>
<feature type="non-terminal residue" evidence="1">
    <location>
        <position position="1"/>
    </location>
</feature>
<reference evidence="1" key="1">
    <citation type="journal article" date="2014" name="Front. Microbiol.">
        <title>High frequency of phylogenetically diverse reductive dehalogenase-homologous genes in deep subseafloor sedimentary metagenomes.</title>
        <authorList>
            <person name="Kawai M."/>
            <person name="Futagami T."/>
            <person name="Toyoda A."/>
            <person name="Takaki Y."/>
            <person name="Nishi S."/>
            <person name="Hori S."/>
            <person name="Arai W."/>
            <person name="Tsubouchi T."/>
            <person name="Morono Y."/>
            <person name="Uchiyama I."/>
            <person name="Ito T."/>
            <person name="Fujiyama A."/>
            <person name="Inagaki F."/>
            <person name="Takami H."/>
        </authorList>
    </citation>
    <scope>NUCLEOTIDE SEQUENCE</scope>
    <source>
        <strain evidence="1">Expedition CK06-06</strain>
    </source>
</reference>
<evidence type="ECO:0000313" key="1">
    <source>
        <dbReference type="EMBL" id="GAI05091.1"/>
    </source>
</evidence>
<organism evidence="1">
    <name type="scientific">marine sediment metagenome</name>
    <dbReference type="NCBI Taxonomy" id="412755"/>
    <lineage>
        <taxon>unclassified sequences</taxon>
        <taxon>metagenomes</taxon>
        <taxon>ecological metagenomes</taxon>
    </lineage>
</organism>
<proteinExistence type="predicted"/>
<evidence type="ECO:0008006" key="2">
    <source>
        <dbReference type="Google" id="ProtNLM"/>
    </source>
</evidence>
<accession>X1LGZ1</accession>
<name>X1LGZ1_9ZZZZ</name>
<sequence>DGSSVDVKNSTTGTNWSLEPKSADVHAGSGVSGGFTYNNMPYVMYISGEYHYSSHWNGTAWISASTGITGHRYSPPYHYYHYGADAIYYDGLWNLVCGDPVLHPLRHFTGSFPSTWSVVQELEVGGGATAQWYPGLAILNGTLHCTYRNYGSDLHWQTYDGAAWTDKGDIELDIGVSCTMVKDPVNQQLVCVYVNGAGDLVYRTTDNLTAWSDNHTILSKGSYTIRNPHVEFIDSRLVVSFSYNLRGNYNIYTISAPDYSGRISGLNYTLNRIQWPDAAPDDTHVNSTVFSLKNINNRNITTITWHFEDIGEITAADNFKVWTNMSGAWSNLSTCDVSGNVTTLDI</sequence>
<dbReference type="AlphaFoldDB" id="X1LGZ1"/>
<gene>
    <name evidence="1" type="ORF">S06H3_17164</name>
</gene>